<evidence type="ECO:0000256" key="3">
    <source>
        <dbReference type="ARBA" id="ARBA00023027"/>
    </source>
</evidence>
<reference evidence="6" key="1">
    <citation type="journal article" date="2014" name="Int. J. Syst. Evol. Microbiol.">
        <title>Complete genome of a new Firmicutes species belonging to the dominant human colonic microbiota ('Ruminococcus bicirculans') reveals two chromosomes and a selective capacity to utilize plant glucans.</title>
        <authorList>
            <consortium name="NISC Comparative Sequencing Program"/>
            <person name="Wegmann U."/>
            <person name="Louis P."/>
            <person name="Goesmann A."/>
            <person name="Henrissat B."/>
            <person name="Duncan S.H."/>
            <person name="Flint H.J."/>
        </authorList>
    </citation>
    <scope>NUCLEOTIDE SEQUENCE</scope>
    <source>
        <strain evidence="6">VKM B-1499</strain>
    </source>
</reference>
<keyword evidence="3" id="KW-0520">NAD</keyword>
<organism evidence="6 7">
    <name type="scientific">Brevundimonas intermedia</name>
    <dbReference type="NCBI Taxonomy" id="74315"/>
    <lineage>
        <taxon>Bacteria</taxon>
        <taxon>Pseudomonadati</taxon>
        <taxon>Pseudomonadota</taxon>
        <taxon>Alphaproteobacteria</taxon>
        <taxon>Caulobacterales</taxon>
        <taxon>Caulobacteraceae</taxon>
        <taxon>Brevundimonas</taxon>
    </lineage>
</organism>
<evidence type="ECO:0000256" key="4">
    <source>
        <dbReference type="PIRNR" id="PIRNR036492"/>
    </source>
</evidence>
<keyword evidence="2 4" id="KW-0560">Oxidoreductase</keyword>
<dbReference type="InterPro" id="IPR016162">
    <property type="entry name" value="Ald_DH_N"/>
</dbReference>
<evidence type="ECO:0000313" key="7">
    <source>
        <dbReference type="Proteomes" id="UP001143509"/>
    </source>
</evidence>
<proteinExistence type="inferred from homology"/>
<dbReference type="InterPro" id="IPR012394">
    <property type="entry name" value="Aldehyde_DH_NAD(P)"/>
</dbReference>
<dbReference type="Gene3D" id="3.40.605.10">
    <property type="entry name" value="Aldehyde Dehydrogenase, Chain A, domain 1"/>
    <property type="match status" value="1"/>
</dbReference>
<reference evidence="6" key="2">
    <citation type="submission" date="2023-01" db="EMBL/GenBank/DDBJ databases">
        <authorList>
            <person name="Sun Q."/>
            <person name="Evtushenko L."/>
        </authorList>
    </citation>
    <scope>NUCLEOTIDE SEQUENCE</scope>
    <source>
        <strain evidence="6">VKM B-1499</strain>
    </source>
</reference>
<name>A0ABQ5TEC9_9CAUL</name>
<dbReference type="EMBL" id="BSFD01000011">
    <property type="protein sequence ID" value="GLK49991.1"/>
    <property type="molecule type" value="Genomic_DNA"/>
</dbReference>
<evidence type="ECO:0000256" key="2">
    <source>
        <dbReference type="ARBA" id="ARBA00023002"/>
    </source>
</evidence>
<sequence length="477" mass="51099">MDTLEQELASILQAMKAKTSSEGLPDASVRIDRLDRCIGLLVDHQDALIDAMAEDFGTRAREASRLTDIAASIGALKHARAHVRRWMRPERVSTTPALLGLFGARARIEAQPKGVVGLIAPWNFPVFLVFGPLAGILAAGNRAMIKPSELTPRTSALLKTLIEAAFAPDEVVVVTGGSDVGQAFAAQAFDHLVFTGGARVGRMVLAAAAKTLTPVTLELGGKCPAIVSSGADLGVAAARIMNGKTLNAGQICLAPDYALVPADRVDAFADAASQAVAAMFPKLTDSPDYASIIDARSFSRLAAYVEDARAKGARILELRPEGQPPARPETRQFPPTLILDATPEMAVMQEEIFGPILPVVAYDQIENAVAHVNARDAPLAVYWFGSDRRERDFVLSHTRSGGVTINDVIFHVAQEGLPFGGVGPSGFGAYQGRDGFLEFSHRRSIFEQVPVELGPLRDLRPPFGPAIRKYLAGRIRR</sequence>
<dbReference type="PANTHER" id="PTHR43570">
    <property type="entry name" value="ALDEHYDE DEHYDROGENASE"/>
    <property type="match status" value="1"/>
</dbReference>
<evidence type="ECO:0000259" key="5">
    <source>
        <dbReference type="Pfam" id="PF00171"/>
    </source>
</evidence>
<comment type="caution">
    <text evidence="6">The sequence shown here is derived from an EMBL/GenBank/DDBJ whole genome shotgun (WGS) entry which is preliminary data.</text>
</comment>
<dbReference type="CDD" id="cd07133">
    <property type="entry name" value="ALDH_CALDH_CalB"/>
    <property type="match status" value="1"/>
</dbReference>
<dbReference type="SUPFAM" id="SSF53720">
    <property type="entry name" value="ALDH-like"/>
    <property type="match status" value="1"/>
</dbReference>
<dbReference type="Proteomes" id="UP001143509">
    <property type="component" value="Unassembled WGS sequence"/>
</dbReference>
<accession>A0ABQ5TEC9</accession>
<evidence type="ECO:0000313" key="6">
    <source>
        <dbReference type="EMBL" id="GLK49991.1"/>
    </source>
</evidence>
<dbReference type="PIRSF" id="PIRSF036492">
    <property type="entry name" value="ALDH"/>
    <property type="match status" value="1"/>
</dbReference>
<comment type="similarity">
    <text evidence="1 4">Belongs to the aldehyde dehydrogenase family.</text>
</comment>
<protein>
    <recommendedName>
        <fullName evidence="4">Aldehyde dehydrogenase</fullName>
    </recommendedName>
</protein>
<dbReference type="Gene3D" id="3.40.309.10">
    <property type="entry name" value="Aldehyde Dehydrogenase, Chain A, domain 2"/>
    <property type="match status" value="1"/>
</dbReference>
<dbReference type="PANTHER" id="PTHR43570:SF20">
    <property type="entry name" value="ALDEHYDE DEHYDROGENASE ALDX-RELATED"/>
    <property type="match status" value="1"/>
</dbReference>
<dbReference type="InterPro" id="IPR016161">
    <property type="entry name" value="Ald_DH/histidinol_DH"/>
</dbReference>
<evidence type="ECO:0000256" key="1">
    <source>
        <dbReference type="ARBA" id="ARBA00009986"/>
    </source>
</evidence>
<gene>
    <name evidence="6" type="primary">calB</name>
    <name evidence="6" type="ORF">GCM10017620_29650</name>
</gene>
<dbReference type="InterPro" id="IPR016163">
    <property type="entry name" value="Ald_DH_C"/>
</dbReference>
<dbReference type="Pfam" id="PF00171">
    <property type="entry name" value="Aldedh"/>
    <property type="match status" value="1"/>
</dbReference>
<feature type="domain" description="Aldehyde dehydrogenase" evidence="5">
    <location>
        <begin position="14"/>
        <end position="444"/>
    </location>
</feature>
<dbReference type="InterPro" id="IPR015590">
    <property type="entry name" value="Aldehyde_DH_dom"/>
</dbReference>
<keyword evidence="7" id="KW-1185">Reference proteome</keyword>